<dbReference type="Proteomes" id="UP000215596">
    <property type="component" value="Unassembled WGS sequence"/>
</dbReference>
<reference evidence="2 3" key="1">
    <citation type="submission" date="2017-07" db="EMBL/GenBank/DDBJ databases">
        <title>Isolation and whole genome analysis of endospore-forming bacteria from heroin.</title>
        <authorList>
            <person name="Kalinowski J."/>
            <person name="Ahrens B."/>
            <person name="Al-Dilaimi A."/>
            <person name="Winkler A."/>
            <person name="Wibberg D."/>
            <person name="Schleenbecker U."/>
            <person name="Ruckert C."/>
            <person name="Wolfel R."/>
            <person name="Grass G."/>
        </authorList>
    </citation>
    <scope>NUCLEOTIDE SEQUENCE [LARGE SCALE GENOMIC DNA]</scope>
    <source>
        <strain evidence="2 3">7537-G1</strain>
    </source>
</reference>
<feature type="region of interest" description="Disordered" evidence="1">
    <location>
        <begin position="57"/>
        <end position="79"/>
    </location>
</feature>
<dbReference type="AlphaFoldDB" id="A0A268EZ92"/>
<comment type="caution">
    <text evidence="2">The sequence shown here is derived from an EMBL/GenBank/DDBJ whole genome shotgun (WGS) entry which is preliminary data.</text>
</comment>
<feature type="region of interest" description="Disordered" evidence="1">
    <location>
        <begin position="1"/>
        <end position="24"/>
    </location>
</feature>
<evidence type="ECO:0000313" key="3">
    <source>
        <dbReference type="Proteomes" id="UP000215596"/>
    </source>
</evidence>
<gene>
    <name evidence="2" type="ORF">CHH67_06685</name>
</gene>
<accession>A0A268EZ92</accession>
<name>A0A268EZ92_9BACL</name>
<evidence type="ECO:0000256" key="1">
    <source>
        <dbReference type="SAM" id="MobiDB-lite"/>
    </source>
</evidence>
<dbReference type="EMBL" id="NPBY01000021">
    <property type="protein sequence ID" value="PAD78442.1"/>
    <property type="molecule type" value="Genomic_DNA"/>
</dbReference>
<evidence type="ECO:0000313" key="2">
    <source>
        <dbReference type="EMBL" id="PAD78442.1"/>
    </source>
</evidence>
<organism evidence="2 3">
    <name type="scientific">Paenibacillus campinasensis</name>
    <dbReference type="NCBI Taxonomy" id="66347"/>
    <lineage>
        <taxon>Bacteria</taxon>
        <taxon>Bacillati</taxon>
        <taxon>Bacillota</taxon>
        <taxon>Bacilli</taxon>
        <taxon>Bacillales</taxon>
        <taxon>Paenibacillaceae</taxon>
        <taxon>Paenibacillus</taxon>
    </lineage>
</organism>
<protein>
    <submittedName>
        <fullName evidence="2">Uncharacterized protein</fullName>
    </submittedName>
</protein>
<sequence length="79" mass="8968">MYPDSLPITPIPIRSGLGRGPTPGAVKRLPEIRMLRSLHIWHEQTKPRPRIARLDGMTAASSEQRRRITDNIIKGMNSR</sequence>
<proteinExistence type="predicted"/>